<accession>A0A1M2W563</accession>
<gene>
    <name evidence="1" type="ORF">TRAPUB_8540</name>
</gene>
<dbReference type="STRING" id="154538.A0A1M2W563"/>
<dbReference type="OrthoDB" id="2755953at2759"/>
<reference evidence="1 2" key="1">
    <citation type="submission" date="2016-10" db="EMBL/GenBank/DDBJ databases">
        <title>Genome sequence of the basidiomycete white-rot fungus Trametes pubescens.</title>
        <authorList>
            <person name="Makela M.R."/>
            <person name="Granchi Z."/>
            <person name="Peng M."/>
            <person name="De Vries R.P."/>
            <person name="Grigoriev I."/>
            <person name="Riley R."/>
            <person name="Hilden K."/>
        </authorList>
    </citation>
    <scope>NUCLEOTIDE SEQUENCE [LARGE SCALE GENOMIC DNA]</scope>
    <source>
        <strain evidence="1 2">FBCC735</strain>
    </source>
</reference>
<keyword evidence="2" id="KW-1185">Reference proteome</keyword>
<evidence type="ECO:0000313" key="2">
    <source>
        <dbReference type="Proteomes" id="UP000184267"/>
    </source>
</evidence>
<dbReference type="AlphaFoldDB" id="A0A1M2W563"/>
<proteinExistence type="predicted"/>
<sequence length="98" mass="10818">METLRVLRAANAMFTAVMDILRYPAVREPLVRLIGVPIATVLVHASLGVQKMYVYTVYDGCVWSSAAPLTGIRATREANRTSQTCSSFSPMLRQARLS</sequence>
<organism evidence="1 2">
    <name type="scientific">Trametes pubescens</name>
    <name type="common">White-rot fungus</name>
    <dbReference type="NCBI Taxonomy" id="154538"/>
    <lineage>
        <taxon>Eukaryota</taxon>
        <taxon>Fungi</taxon>
        <taxon>Dikarya</taxon>
        <taxon>Basidiomycota</taxon>
        <taxon>Agaricomycotina</taxon>
        <taxon>Agaricomycetes</taxon>
        <taxon>Polyporales</taxon>
        <taxon>Polyporaceae</taxon>
        <taxon>Trametes</taxon>
    </lineage>
</organism>
<protein>
    <submittedName>
        <fullName evidence="1">Uncharacterized protein</fullName>
    </submittedName>
</protein>
<evidence type="ECO:0000313" key="1">
    <source>
        <dbReference type="EMBL" id="OJT14890.1"/>
    </source>
</evidence>
<name>A0A1M2W563_TRAPU</name>
<comment type="caution">
    <text evidence="1">The sequence shown here is derived from an EMBL/GenBank/DDBJ whole genome shotgun (WGS) entry which is preliminary data.</text>
</comment>
<dbReference type="Proteomes" id="UP000184267">
    <property type="component" value="Unassembled WGS sequence"/>
</dbReference>
<dbReference type="EMBL" id="MNAD01000222">
    <property type="protein sequence ID" value="OJT14890.1"/>
    <property type="molecule type" value="Genomic_DNA"/>
</dbReference>